<feature type="binding site" evidence="17">
    <location>
        <begin position="486"/>
        <end position="492"/>
    </location>
    <ligand>
        <name>ATP</name>
        <dbReference type="ChEBI" id="CHEBI:30616"/>
    </ligand>
</feature>
<evidence type="ECO:0000256" key="16">
    <source>
        <dbReference type="ARBA" id="ARBA00049404"/>
    </source>
</evidence>
<keyword evidence="19" id="KW-0472">Membrane</keyword>
<evidence type="ECO:0000256" key="4">
    <source>
        <dbReference type="ARBA" id="ARBA00021562"/>
    </source>
</evidence>
<dbReference type="InterPro" id="IPR025777">
    <property type="entry name" value="GMPS_ATP_PPase_dom"/>
</dbReference>
<keyword evidence="8 17" id="KW-0658">Purine biosynthesis</keyword>
<dbReference type="FunFam" id="3.30.300.10:FF:000002">
    <property type="entry name" value="GMP synthase [glutamine-hydrolyzing]"/>
    <property type="match status" value="1"/>
</dbReference>
<protein>
    <recommendedName>
        <fullName evidence="4">GMP synthase [glutamine-hydrolyzing]</fullName>
        <ecNumber evidence="3">6.3.5.2</ecNumber>
    </recommendedName>
    <alternativeName>
        <fullName evidence="13">GMP synthetase</fullName>
    </alternativeName>
    <alternativeName>
        <fullName evidence="14">Glutamine amidotransferase</fullName>
    </alternativeName>
</protein>
<dbReference type="GO" id="GO:0003921">
    <property type="term" value="F:GMP synthase activity"/>
    <property type="evidence" value="ECO:0007669"/>
    <property type="project" value="InterPro"/>
</dbReference>
<keyword evidence="6 17" id="KW-0547">Nucleotide-binding</keyword>
<dbReference type="Pfam" id="PF00117">
    <property type="entry name" value="GATase"/>
    <property type="match status" value="1"/>
</dbReference>
<dbReference type="OrthoDB" id="1724632at2759"/>
<feature type="transmembrane region" description="Helical" evidence="19">
    <location>
        <begin position="280"/>
        <end position="300"/>
    </location>
</feature>
<evidence type="ECO:0000256" key="7">
    <source>
        <dbReference type="ARBA" id="ARBA00022749"/>
    </source>
</evidence>
<evidence type="ECO:0000256" key="11">
    <source>
        <dbReference type="ARBA" id="ARBA00022962"/>
    </source>
</evidence>
<evidence type="ECO:0000256" key="1">
    <source>
        <dbReference type="ARBA" id="ARBA00005153"/>
    </source>
</evidence>
<evidence type="ECO:0000256" key="18">
    <source>
        <dbReference type="RuleBase" id="RU004335"/>
    </source>
</evidence>
<dbReference type="InterPro" id="IPR000490">
    <property type="entry name" value="Glyco_hydro_17"/>
</dbReference>
<feature type="transmembrane region" description="Helical" evidence="19">
    <location>
        <begin position="250"/>
        <end position="268"/>
    </location>
</feature>
<dbReference type="SUPFAM" id="SSF54810">
    <property type="entry name" value="GMP synthetase C-terminal dimerisation domain"/>
    <property type="match status" value="1"/>
</dbReference>
<dbReference type="Pfam" id="PF00958">
    <property type="entry name" value="GMP_synt_C"/>
    <property type="match status" value="1"/>
</dbReference>
<dbReference type="SUPFAM" id="SSF52317">
    <property type="entry name" value="Class I glutamine amidotransferase-like"/>
    <property type="match status" value="1"/>
</dbReference>
<dbReference type="PROSITE" id="PS51273">
    <property type="entry name" value="GATASE_TYPE_1"/>
    <property type="match status" value="1"/>
</dbReference>
<keyword evidence="5" id="KW-0436">Ligase</keyword>
<evidence type="ECO:0000256" key="2">
    <source>
        <dbReference type="ARBA" id="ARBA00008773"/>
    </source>
</evidence>
<dbReference type="FunFam" id="3.40.50.880:FF:000001">
    <property type="entry name" value="GMP synthase [glutamine-hydrolyzing]"/>
    <property type="match status" value="1"/>
</dbReference>
<dbReference type="InterPro" id="IPR001674">
    <property type="entry name" value="GMP_synth_C"/>
</dbReference>
<evidence type="ECO:0000256" key="5">
    <source>
        <dbReference type="ARBA" id="ARBA00022598"/>
    </source>
</evidence>
<evidence type="ECO:0000256" key="19">
    <source>
        <dbReference type="SAM" id="Phobius"/>
    </source>
</evidence>
<dbReference type="CDD" id="cd01997">
    <property type="entry name" value="GMP_synthase_C"/>
    <property type="match status" value="1"/>
</dbReference>
<evidence type="ECO:0000256" key="13">
    <source>
        <dbReference type="ARBA" id="ARBA00030464"/>
    </source>
</evidence>
<feature type="signal peptide" evidence="20">
    <location>
        <begin position="1"/>
        <end position="30"/>
    </location>
</feature>
<evidence type="ECO:0000256" key="3">
    <source>
        <dbReference type="ARBA" id="ARBA00012746"/>
    </source>
</evidence>
<feature type="chain" id="PRO_5026358023" description="GMP synthase [glutamine-hydrolyzing]" evidence="20">
    <location>
        <begin position="31"/>
        <end position="785"/>
    </location>
</feature>
<keyword evidence="11" id="KW-0315">Glutamine amidotransferase</keyword>
<dbReference type="NCBIfam" id="NF000848">
    <property type="entry name" value="PRK00074.1"/>
    <property type="match status" value="1"/>
</dbReference>
<evidence type="ECO:0000256" key="9">
    <source>
        <dbReference type="ARBA" id="ARBA00022801"/>
    </source>
</evidence>
<comment type="caution">
    <text evidence="22">The sequence shown here is derived from an EMBL/GenBank/DDBJ whole genome shotgun (WGS) entry which is preliminary data.</text>
</comment>
<evidence type="ECO:0000313" key="22">
    <source>
        <dbReference type="EMBL" id="KAF0900250.1"/>
    </source>
</evidence>
<evidence type="ECO:0000259" key="21">
    <source>
        <dbReference type="PROSITE" id="PS51553"/>
    </source>
</evidence>
<evidence type="ECO:0000256" key="6">
    <source>
        <dbReference type="ARBA" id="ARBA00022741"/>
    </source>
</evidence>
<dbReference type="PANTHER" id="PTHR11922">
    <property type="entry name" value="GMP SYNTHASE-RELATED"/>
    <property type="match status" value="1"/>
</dbReference>
<dbReference type="HAMAP" id="MF_00344">
    <property type="entry name" value="GMP_synthase"/>
    <property type="match status" value="1"/>
</dbReference>
<dbReference type="Pfam" id="PF00332">
    <property type="entry name" value="Glyco_hydro_17"/>
    <property type="match status" value="1"/>
</dbReference>
<dbReference type="GO" id="GO:0005975">
    <property type="term" value="P:carbohydrate metabolic process"/>
    <property type="evidence" value="ECO:0007669"/>
    <property type="project" value="InterPro"/>
</dbReference>
<dbReference type="EMBL" id="SPHZ02000009">
    <property type="protein sequence ID" value="KAF0900250.1"/>
    <property type="molecule type" value="Genomic_DNA"/>
</dbReference>
<comment type="pathway">
    <text evidence="1">Purine metabolism; GMP biosynthesis; GMP from XMP (L-Gln route): step 1/1.</text>
</comment>
<evidence type="ECO:0000256" key="14">
    <source>
        <dbReference type="ARBA" id="ARBA00031356"/>
    </source>
</evidence>
<dbReference type="UniPathway" id="UPA00189">
    <property type="reaction ID" value="UER00296"/>
</dbReference>
<keyword evidence="7 17" id="KW-0332">GMP biosynthesis</keyword>
<dbReference type="AlphaFoldDB" id="A0A6G1CJE1"/>
<keyword evidence="23" id="KW-1185">Reference proteome</keyword>
<evidence type="ECO:0000256" key="20">
    <source>
        <dbReference type="SAM" id="SignalP"/>
    </source>
</evidence>
<gene>
    <name evidence="22" type="ORF">E2562_029760</name>
</gene>
<dbReference type="Gene3D" id="3.40.50.880">
    <property type="match status" value="1"/>
</dbReference>
<dbReference type="Gene3D" id="3.30.300.10">
    <property type="match status" value="1"/>
</dbReference>
<accession>A0A6G1CJE1</accession>
<keyword evidence="19" id="KW-1133">Transmembrane helix</keyword>
<evidence type="ECO:0000256" key="8">
    <source>
        <dbReference type="ARBA" id="ARBA00022755"/>
    </source>
</evidence>
<dbReference type="CDD" id="cd01742">
    <property type="entry name" value="GATase1_GMP_Synthase"/>
    <property type="match status" value="1"/>
</dbReference>
<dbReference type="SUPFAM" id="SSF51445">
    <property type="entry name" value="(Trans)glycosidases"/>
    <property type="match status" value="1"/>
</dbReference>
<evidence type="ECO:0000256" key="12">
    <source>
        <dbReference type="ARBA" id="ARBA00023295"/>
    </source>
</evidence>
<name>A0A6G1CJE1_9ORYZ</name>
<comment type="similarity">
    <text evidence="2 18">Belongs to the glycosyl hydrolase 17 family.</text>
</comment>
<sequence>MAAAAGAVVRLMAAFLAAAVVLCAPRKGVALVAEAAVGVNWGTVSAHRMPAAVVVELMRANRIGRVKLFDADPAALRALMGSALQVMVGITNKMLQGIAASPAAADAWVAQNVSRYVGRGGADIRYIAVGNEPFLTNYQGQFQSYVLPAMTNIQQSLVKANLASLYQSSDFPQDYAFFDGSSHPVVDGPNVYYNAFDGNFDTLVSALSKIGYGQLPIAIGEKGNISYAFNSYYQLQKQDAQSCGSSRMRFGLWILAFLNLVLILDFGSQYTHLITRRVRQLGVLSLCISGTAPLASLAGLRPRAIVLSGGPHSVHASGAPMFPQGFLQFVADAGAHVLGVCYGMQLLVQSLGGAVEAGEKQEYGKMEVEVTARSSALYGEGEVGKRQTVWMSHGDEVVRLPEGFEVVARSVQGAIAAIENREKRFYGLQYHPEVTHSPQGMETLRCFLFDVCGIKADWKMQDVLDEEIRTIQSMVGPDEHVICALSGGVDSTVAATLVHKAIGDRLHCVFVDNGLLRYNERERVMSTFESDLHLPVTCIDASEQFLSKLKGVKDPEMKRKIIGREFIAVFDDFAHKLEQKIGKRSGYLVQGTLYPDVIESCPPPGSGRTHSHTIKSHHNVGGLPKDMKLKLIEPLKLLFKDEVRKLGSILNVPESFLKRHPFPGPGLAVRVLGDVTEGNALEVLRQVDEIFVQAIKDAGLYDIIWQAFAVFLPVQTVGVQGDQRTHSHAVALRAITSEDGMTADWYYFEREFLVDVVNKICNNVRGINRVVQDITQKPPATVEWE</sequence>
<dbReference type="GO" id="GO:0005524">
    <property type="term" value="F:ATP binding"/>
    <property type="evidence" value="ECO:0007669"/>
    <property type="project" value="UniProtKB-UniRule"/>
</dbReference>
<feature type="domain" description="GMPS ATP-PPase" evidence="21">
    <location>
        <begin position="458"/>
        <end position="659"/>
    </location>
</feature>
<reference evidence="22 23" key="1">
    <citation type="submission" date="2019-11" db="EMBL/GenBank/DDBJ databases">
        <title>Whole genome sequence of Oryza granulata.</title>
        <authorList>
            <person name="Li W."/>
        </authorList>
    </citation>
    <scope>NUCLEOTIDE SEQUENCE [LARGE SCALE GENOMIC DNA]</scope>
    <source>
        <strain evidence="23">cv. Menghai</strain>
        <tissue evidence="22">Leaf</tissue>
    </source>
</reference>
<keyword evidence="19" id="KW-0812">Transmembrane</keyword>
<dbReference type="InterPro" id="IPR017926">
    <property type="entry name" value="GATASE"/>
</dbReference>
<dbReference type="NCBIfam" id="TIGR00884">
    <property type="entry name" value="guaA_Cterm"/>
    <property type="match status" value="1"/>
</dbReference>
<dbReference type="Gene3D" id="3.40.50.620">
    <property type="entry name" value="HUPs"/>
    <property type="match status" value="1"/>
</dbReference>
<organism evidence="22 23">
    <name type="scientific">Oryza meyeriana var. granulata</name>
    <dbReference type="NCBI Taxonomy" id="110450"/>
    <lineage>
        <taxon>Eukaryota</taxon>
        <taxon>Viridiplantae</taxon>
        <taxon>Streptophyta</taxon>
        <taxon>Embryophyta</taxon>
        <taxon>Tracheophyta</taxon>
        <taxon>Spermatophyta</taxon>
        <taxon>Magnoliopsida</taxon>
        <taxon>Liliopsida</taxon>
        <taxon>Poales</taxon>
        <taxon>Poaceae</taxon>
        <taxon>BOP clade</taxon>
        <taxon>Oryzoideae</taxon>
        <taxon>Oryzeae</taxon>
        <taxon>Oryzinae</taxon>
        <taxon>Oryza</taxon>
        <taxon>Oryza meyeriana</taxon>
    </lineage>
</organism>
<proteinExistence type="inferred from homology"/>
<dbReference type="EC" id="6.3.5.2" evidence="3"/>
<evidence type="ECO:0000256" key="17">
    <source>
        <dbReference type="PROSITE-ProRule" id="PRU00886"/>
    </source>
</evidence>
<dbReference type="InterPro" id="IPR014729">
    <property type="entry name" value="Rossmann-like_a/b/a_fold"/>
</dbReference>
<dbReference type="SUPFAM" id="SSF52402">
    <property type="entry name" value="Adenine nucleotide alpha hydrolases-like"/>
    <property type="match status" value="1"/>
</dbReference>
<evidence type="ECO:0000313" key="23">
    <source>
        <dbReference type="Proteomes" id="UP000479710"/>
    </source>
</evidence>
<dbReference type="PRINTS" id="PR00096">
    <property type="entry name" value="GATASE"/>
</dbReference>
<dbReference type="InterPro" id="IPR029062">
    <property type="entry name" value="Class_I_gatase-like"/>
</dbReference>
<evidence type="ECO:0000256" key="15">
    <source>
        <dbReference type="ARBA" id="ARBA00044933"/>
    </source>
</evidence>
<comment type="catalytic activity">
    <reaction evidence="16">
        <text>XMP + L-glutamine + ATP + H2O = GMP + L-glutamate + AMP + diphosphate + 2 H(+)</text>
        <dbReference type="Rhea" id="RHEA:11680"/>
        <dbReference type="ChEBI" id="CHEBI:15377"/>
        <dbReference type="ChEBI" id="CHEBI:15378"/>
        <dbReference type="ChEBI" id="CHEBI:29985"/>
        <dbReference type="ChEBI" id="CHEBI:30616"/>
        <dbReference type="ChEBI" id="CHEBI:33019"/>
        <dbReference type="ChEBI" id="CHEBI:57464"/>
        <dbReference type="ChEBI" id="CHEBI:58115"/>
        <dbReference type="ChEBI" id="CHEBI:58359"/>
        <dbReference type="ChEBI" id="CHEBI:456215"/>
        <dbReference type="EC" id="6.3.5.2"/>
    </reaction>
</comment>
<comment type="function">
    <text evidence="15">Catalyzes the conversion of xanthine monophosphate (XMP) to GMP in the presence of glutamine and ATP through an adenyl-XMP intermediate.</text>
</comment>
<keyword evidence="20" id="KW-0732">Signal</keyword>
<dbReference type="GO" id="GO:0004553">
    <property type="term" value="F:hydrolase activity, hydrolyzing O-glycosyl compounds"/>
    <property type="evidence" value="ECO:0007669"/>
    <property type="project" value="InterPro"/>
</dbReference>
<dbReference type="Proteomes" id="UP000479710">
    <property type="component" value="Unassembled WGS sequence"/>
</dbReference>
<dbReference type="InterPro" id="IPR004739">
    <property type="entry name" value="GMP_synth_GATase"/>
</dbReference>
<dbReference type="InterPro" id="IPR017853">
    <property type="entry name" value="GH"/>
</dbReference>
<dbReference type="Gene3D" id="3.20.20.80">
    <property type="entry name" value="Glycosidases"/>
    <property type="match status" value="2"/>
</dbReference>
<keyword evidence="9" id="KW-0378">Hydrolase</keyword>
<dbReference type="FunFam" id="3.40.50.620:FF:000001">
    <property type="entry name" value="GMP synthase [glutamine-hydrolyzing]"/>
    <property type="match status" value="1"/>
</dbReference>
<keyword evidence="12" id="KW-0326">Glycosidase</keyword>
<dbReference type="PANTHER" id="PTHR11922:SF2">
    <property type="entry name" value="GMP SYNTHASE [GLUTAMINE-HYDROLYZING]"/>
    <property type="match status" value="1"/>
</dbReference>
<dbReference type="PROSITE" id="PS51553">
    <property type="entry name" value="GMPS_ATP_PPASE"/>
    <property type="match status" value="1"/>
</dbReference>
<dbReference type="InterPro" id="IPR022955">
    <property type="entry name" value="GMP_synthase"/>
</dbReference>
<dbReference type="NCBIfam" id="TIGR00888">
    <property type="entry name" value="guaA_Nterm"/>
    <property type="match status" value="1"/>
</dbReference>
<dbReference type="GO" id="GO:0005829">
    <property type="term" value="C:cytosol"/>
    <property type="evidence" value="ECO:0007669"/>
    <property type="project" value="TreeGrafter"/>
</dbReference>
<evidence type="ECO:0000256" key="10">
    <source>
        <dbReference type="ARBA" id="ARBA00022840"/>
    </source>
</evidence>
<keyword evidence="10 17" id="KW-0067">ATP-binding</keyword>